<dbReference type="RefSeq" id="WP_076659927.1">
    <property type="nucleotide sequence ID" value="NZ_FTPR01000002.1"/>
</dbReference>
<dbReference type="EMBL" id="FTPR01000002">
    <property type="protein sequence ID" value="SIT87259.1"/>
    <property type="molecule type" value="Genomic_DNA"/>
</dbReference>
<dbReference type="STRING" id="287098.SAMN05421665_2318"/>
<organism evidence="1 2">
    <name type="scientific">Yoonia rosea</name>
    <dbReference type="NCBI Taxonomy" id="287098"/>
    <lineage>
        <taxon>Bacteria</taxon>
        <taxon>Pseudomonadati</taxon>
        <taxon>Pseudomonadota</taxon>
        <taxon>Alphaproteobacteria</taxon>
        <taxon>Rhodobacterales</taxon>
        <taxon>Paracoccaceae</taxon>
        <taxon>Yoonia</taxon>
    </lineage>
</organism>
<evidence type="ECO:0000313" key="2">
    <source>
        <dbReference type="Proteomes" id="UP000186997"/>
    </source>
</evidence>
<proteinExistence type="predicted"/>
<evidence type="ECO:0000313" key="1">
    <source>
        <dbReference type="EMBL" id="SIT87259.1"/>
    </source>
</evidence>
<name>A0A1R3X890_9RHOB</name>
<gene>
    <name evidence="1" type="ORF">SAMN05421665_2318</name>
</gene>
<dbReference type="InterPro" id="IPR029044">
    <property type="entry name" value="Nucleotide-diphossugar_trans"/>
</dbReference>
<accession>A0A1R3X890</accession>
<dbReference type="OrthoDB" id="526332at2"/>
<dbReference type="SUPFAM" id="SSF53448">
    <property type="entry name" value="Nucleotide-diphospho-sugar transferases"/>
    <property type="match status" value="1"/>
</dbReference>
<dbReference type="AlphaFoldDB" id="A0A1R3X890"/>
<evidence type="ECO:0008006" key="3">
    <source>
        <dbReference type="Google" id="ProtNLM"/>
    </source>
</evidence>
<keyword evidence="2" id="KW-1185">Reference proteome</keyword>
<protein>
    <recommendedName>
        <fullName evidence="3">Glycosyl transferase family 8</fullName>
    </recommendedName>
</protein>
<sequence>MKVLLFQMYGNRRAYHLELTYSILSAFRFLKDRHADIQIVLAADEANMRPDLPVEHLLMTPKMLYEWQLGGKYNHAVKPHILAHALDVFGAPTIQMDTDTIFHTDLARLFESVGPGRTLMNRCEGPLIDSPAWDQWETAVANSGGDLCGYKFSPATKMYNSGVVGIDPQDAGHIADAISVMQRIVELSDMFTAEQLATSIVLSHHTEITTCEDNVEHYWDGPRIFYQHQMNCMFPGVLEGAGIKDVAMQLEPLRKDLKGTLSSRIAARIKRLQRRAGPEYGAAYTAYISGLALRNTDAALANVWADRSLNLLQWALSQERPVGIRHDFHLFTEGAIDQQVWMKPELRDRWRGYWADAKTCNTERLSQ</sequence>
<dbReference type="Proteomes" id="UP000186997">
    <property type="component" value="Unassembled WGS sequence"/>
</dbReference>
<reference evidence="2" key="1">
    <citation type="submission" date="2017-01" db="EMBL/GenBank/DDBJ databases">
        <authorList>
            <person name="Varghese N."/>
            <person name="Submissions S."/>
        </authorList>
    </citation>
    <scope>NUCLEOTIDE SEQUENCE [LARGE SCALE GENOMIC DNA]</scope>
    <source>
        <strain evidence="2">DSM 29591</strain>
    </source>
</reference>